<protein>
    <submittedName>
        <fullName evidence="2">Uncharacterized protein</fullName>
    </submittedName>
</protein>
<keyword evidence="1" id="KW-0472">Membrane</keyword>
<evidence type="ECO:0000313" key="3">
    <source>
        <dbReference type="Proteomes" id="UP000006798"/>
    </source>
</evidence>
<feature type="transmembrane region" description="Helical" evidence="1">
    <location>
        <begin position="62"/>
        <end position="81"/>
    </location>
</feature>
<keyword evidence="1" id="KW-0812">Transmembrane</keyword>
<dbReference type="KEGG" id="cnc:CNE_2c20160"/>
<feature type="transmembrane region" description="Helical" evidence="1">
    <location>
        <begin position="31"/>
        <end position="50"/>
    </location>
</feature>
<reference evidence="2 3" key="1">
    <citation type="journal article" date="2011" name="J. Bacteriol.">
        <title>Complete genome sequence of the type strain Cupriavidus necator N-1.</title>
        <authorList>
            <person name="Poehlein A."/>
            <person name="Kusian B."/>
            <person name="Friedrich B."/>
            <person name="Daniel R."/>
            <person name="Bowien B."/>
        </authorList>
    </citation>
    <scope>NUCLEOTIDE SEQUENCE [LARGE SCALE GENOMIC DNA]</scope>
    <source>
        <strain evidence="3">ATCC 43291 / DSM 13513 / CCUG 52238 / LMG 8453 / N-1</strain>
    </source>
</reference>
<name>F8GS30_CUPNN</name>
<dbReference type="EMBL" id="CP002878">
    <property type="protein sequence ID" value="AEI80969.1"/>
    <property type="molecule type" value="Genomic_DNA"/>
</dbReference>
<evidence type="ECO:0000313" key="2">
    <source>
        <dbReference type="EMBL" id="AEI80969.1"/>
    </source>
</evidence>
<evidence type="ECO:0000256" key="1">
    <source>
        <dbReference type="SAM" id="Phobius"/>
    </source>
</evidence>
<dbReference type="Proteomes" id="UP000006798">
    <property type="component" value="Chromosome 2"/>
</dbReference>
<dbReference type="HOGENOM" id="CLU_187443_1_0_4"/>
<dbReference type="AlphaFoldDB" id="F8GS30"/>
<keyword evidence="1" id="KW-1133">Transmembrane helix</keyword>
<sequence>MHAAVHRAHTAYTGITKERQETTMHFTAHDLVFLIPMALVGVIAMGSIPVTAKFLRISCRTMGALIGALVAVLVLEALPLLI</sequence>
<gene>
    <name evidence="2" type="ordered locus">CNE_2c20160</name>
</gene>
<organism evidence="2 3">
    <name type="scientific">Cupriavidus necator (strain ATCC 43291 / DSM 13513 / CCUG 52238 / LMG 8453 / N-1)</name>
    <name type="common">Ralstonia eutropha</name>
    <dbReference type="NCBI Taxonomy" id="1042878"/>
    <lineage>
        <taxon>Bacteria</taxon>
        <taxon>Pseudomonadati</taxon>
        <taxon>Pseudomonadota</taxon>
        <taxon>Betaproteobacteria</taxon>
        <taxon>Burkholderiales</taxon>
        <taxon>Burkholderiaceae</taxon>
        <taxon>Cupriavidus</taxon>
    </lineage>
</organism>
<proteinExistence type="predicted"/>
<accession>F8GS30</accession>